<evidence type="ECO:0008006" key="3">
    <source>
        <dbReference type="Google" id="ProtNLM"/>
    </source>
</evidence>
<dbReference type="EMBL" id="CP021330">
    <property type="protein sequence ID" value="AVX04037.1"/>
    <property type="molecule type" value="Genomic_DNA"/>
</dbReference>
<proteinExistence type="predicted"/>
<sequence>MKVITGNELLSGAVVYFYGEDRWGMDLQQAQIFDDKAPEVDELLAAAAKKDKVVSLEAIPVEKHDNQLVQTNRLREQIRANGPTVGTYGRQHLSEADYVSL</sequence>
<dbReference type="Pfam" id="PF11011">
    <property type="entry name" value="DUF2849"/>
    <property type="match status" value="1"/>
</dbReference>
<reference evidence="1 2" key="1">
    <citation type="submission" date="2017-05" db="EMBL/GenBank/DDBJ databases">
        <title>Genome Analysis of Maritalea myrionectae HL2708#5.</title>
        <authorList>
            <consortium name="Cotde Inc.-PKNU"/>
            <person name="Jang D."/>
            <person name="Oh H.-M."/>
        </authorList>
    </citation>
    <scope>NUCLEOTIDE SEQUENCE [LARGE SCALE GENOMIC DNA]</scope>
    <source>
        <strain evidence="1 2">HL2708#5</strain>
    </source>
</reference>
<name>A0A2R4MDC3_9HYPH</name>
<keyword evidence="2" id="KW-1185">Reference proteome</keyword>
<accession>A0A2R4MDC3</accession>
<dbReference type="AlphaFoldDB" id="A0A2R4MDC3"/>
<evidence type="ECO:0000313" key="1">
    <source>
        <dbReference type="EMBL" id="AVX04037.1"/>
    </source>
</evidence>
<evidence type="ECO:0000313" key="2">
    <source>
        <dbReference type="Proteomes" id="UP000258927"/>
    </source>
</evidence>
<dbReference type="STRING" id="1122213.GCA_000423365_01287"/>
<organism evidence="1 2">
    <name type="scientific">Maritalea myrionectae</name>
    <dbReference type="NCBI Taxonomy" id="454601"/>
    <lineage>
        <taxon>Bacteria</taxon>
        <taxon>Pseudomonadati</taxon>
        <taxon>Pseudomonadota</taxon>
        <taxon>Alphaproteobacteria</taxon>
        <taxon>Hyphomicrobiales</taxon>
        <taxon>Devosiaceae</taxon>
        <taxon>Maritalea</taxon>
    </lineage>
</organism>
<gene>
    <name evidence="1" type="ORF">MXMO3_01507</name>
</gene>
<dbReference type="Proteomes" id="UP000258927">
    <property type="component" value="Chromosome"/>
</dbReference>
<dbReference type="InterPro" id="IPR021270">
    <property type="entry name" value="DUF2849"/>
</dbReference>
<dbReference type="KEGG" id="mmyr:MXMO3_01507"/>
<protein>
    <recommendedName>
        <fullName evidence="3">DUF2849 domain-containing protein</fullName>
    </recommendedName>
</protein>
<dbReference type="RefSeq" id="WP_117395455.1">
    <property type="nucleotide sequence ID" value="NZ_CP021330.1"/>
</dbReference>